<evidence type="ECO:0000313" key="3">
    <source>
        <dbReference type="Proteomes" id="UP000642920"/>
    </source>
</evidence>
<dbReference type="RefSeq" id="WP_201924158.1">
    <property type="nucleotide sequence ID" value="NZ_JAERQG010000005.1"/>
</dbReference>
<reference evidence="2" key="1">
    <citation type="submission" date="2021-01" db="EMBL/GenBank/DDBJ databases">
        <title>Marivirga sp. nov., isolated from intertidal surface sediments.</title>
        <authorList>
            <person name="Zhang M."/>
        </authorList>
    </citation>
    <scope>NUCLEOTIDE SEQUENCE</scope>
    <source>
        <strain evidence="2">SM1354</strain>
    </source>
</reference>
<dbReference type="SUPFAM" id="SSF49299">
    <property type="entry name" value="PKD domain"/>
    <property type="match status" value="1"/>
</dbReference>
<accession>A0A937DIG3</accession>
<dbReference type="SMART" id="SM00089">
    <property type="entry name" value="PKD"/>
    <property type="match status" value="1"/>
</dbReference>
<dbReference type="Gene3D" id="2.60.40.10">
    <property type="entry name" value="Immunoglobulins"/>
    <property type="match status" value="1"/>
</dbReference>
<dbReference type="InterPro" id="IPR000601">
    <property type="entry name" value="PKD_dom"/>
</dbReference>
<dbReference type="PROSITE" id="PS50093">
    <property type="entry name" value="PKD"/>
    <property type="match status" value="1"/>
</dbReference>
<dbReference type="AlphaFoldDB" id="A0A937DIG3"/>
<keyword evidence="3" id="KW-1185">Reference proteome</keyword>
<evidence type="ECO:0000313" key="2">
    <source>
        <dbReference type="EMBL" id="MBL0766983.1"/>
    </source>
</evidence>
<gene>
    <name evidence="2" type="ORF">JKP34_17085</name>
</gene>
<evidence type="ECO:0000259" key="1">
    <source>
        <dbReference type="PROSITE" id="PS50093"/>
    </source>
</evidence>
<comment type="caution">
    <text evidence="2">The sequence shown here is derived from an EMBL/GenBank/DDBJ whole genome shotgun (WGS) entry which is preliminary data.</text>
</comment>
<protein>
    <submittedName>
        <fullName evidence="2">PKD domain-containing protein</fullName>
    </submittedName>
</protein>
<dbReference type="EMBL" id="JAERQG010000005">
    <property type="protein sequence ID" value="MBL0766983.1"/>
    <property type="molecule type" value="Genomic_DNA"/>
</dbReference>
<organism evidence="2 3">
    <name type="scientific">Marivirga atlantica</name>
    <dbReference type="NCBI Taxonomy" id="1548457"/>
    <lineage>
        <taxon>Bacteria</taxon>
        <taxon>Pseudomonadati</taxon>
        <taxon>Bacteroidota</taxon>
        <taxon>Cytophagia</taxon>
        <taxon>Cytophagales</taxon>
        <taxon>Marivirgaceae</taxon>
        <taxon>Marivirga</taxon>
    </lineage>
</organism>
<sequence length="263" mass="28741">MFKNLKYGLIALVFIFSACDNEKEGSEPLEANFTVEVEGEAPNATLNFVNESTGATSYEWSFGEGSNESTSTAESPSNISVDKAGDLTITLSAIAGNDESTSEKTVNIAGNSAITEIKDIEFSQVEGSNELGRFYSISQNRMYLDSEIDESNGQFIDLFYKGDNSSFIFFEGPKDNFDGINVPNAKETKVHNSQSGFEVSTFDDMDNDAPLEDLTVVNDDNVIGSLDFPLIVTFETEGGKKGAIKLKQINSTRLLVDIKVQKY</sequence>
<dbReference type="Pfam" id="PF00801">
    <property type="entry name" value="PKD"/>
    <property type="match status" value="1"/>
</dbReference>
<name>A0A937DIG3_9BACT</name>
<dbReference type="InterPro" id="IPR013783">
    <property type="entry name" value="Ig-like_fold"/>
</dbReference>
<dbReference type="CDD" id="cd00146">
    <property type="entry name" value="PKD"/>
    <property type="match status" value="1"/>
</dbReference>
<dbReference type="InterPro" id="IPR035986">
    <property type="entry name" value="PKD_dom_sf"/>
</dbReference>
<dbReference type="InterPro" id="IPR022409">
    <property type="entry name" value="PKD/Chitinase_dom"/>
</dbReference>
<dbReference type="Proteomes" id="UP000642920">
    <property type="component" value="Unassembled WGS sequence"/>
</dbReference>
<dbReference type="PROSITE" id="PS51257">
    <property type="entry name" value="PROKAR_LIPOPROTEIN"/>
    <property type="match status" value="1"/>
</dbReference>
<feature type="domain" description="PKD" evidence="1">
    <location>
        <begin position="50"/>
        <end position="108"/>
    </location>
</feature>
<proteinExistence type="predicted"/>